<evidence type="ECO:0000259" key="11">
    <source>
        <dbReference type="SMART" id="SM00865"/>
    </source>
</evidence>
<evidence type="ECO:0000256" key="4">
    <source>
        <dbReference type="ARBA" id="ARBA00022490"/>
    </source>
</evidence>
<evidence type="ECO:0000256" key="9">
    <source>
        <dbReference type="ARBA" id="ARBA00033229"/>
    </source>
</evidence>
<evidence type="ECO:0000256" key="3">
    <source>
        <dbReference type="ARBA" id="ARBA00018848"/>
    </source>
</evidence>
<evidence type="ECO:0000313" key="12">
    <source>
        <dbReference type="EMBL" id="KAA8897535.1"/>
    </source>
</evidence>
<feature type="domain" description="Tubulin/FtsZ GTPase" evidence="10">
    <location>
        <begin position="55"/>
        <end position="254"/>
    </location>
</feature>
<dbReference type="Pfam" id="PF00091">
    <property type="entry name" value="Tubulin"/>
    <property type="match status" value="1"/>
</dbReference>
<reference evidence="12" key="1">
    <citation type="journal article" date="2019" name="G3 (Bethesda)">
        <title>Genome Assemblies of Two Rare Opportunistic Yeast Pathogens: Diutina rugosa (syn. Candida rugosa) and Trichomonascus ciferrii (syn. Candida ciferrii).</title>
        <authorList>
            <person name="Mixao V."/>
            <person name="Saus E."/>
            <person name="Hansen A.P."/>
            <person name="Lass-Florl C."/>
            <person name="Gabaldon T."/>
        </authorList>
    </citation>
    <scope>NUCLEOTIDE SEQUENCE</scope>
    <source>
        <strain evidence="12">CBS 4856</strain>
    </source>
</reference>
<dbReference type="InterPro" id="IPR000217">
    <property type="entry name" value="Tubulin"/>
</dbReference>
<dbReference type="InterPro" id="IPR008280">
    <property type="entry name" value="Tub_FtsZ_C"/>
</dbReference>
<evidence type="ECO:0000256" key="1">
    <source>
        <dbReference type="ARBA" id="ARBA00004267"/>
    </source>
</evidence>
<evidence type="ECO:0000256" key="8">
    <source>
        <dbReference type="ARBA" id="ARBA00023212"/>
    </source>
</evidence>
<evidence type="ECO:0000259" key="10">
    <source>
        <dbReference type="SMART" id="SM00864"/>
    </source>
</evidence>
<gene>
    <name evidence="12" type="ORF">TRICI_006715</name>
</gene>
<keyword evidence="5" id="KW-0493">Microtubule</keyword>
<evidence type="ECO:0000256" key="6">
    <source>
        <dbReference type="ARBA" id="ARBA00022741"/>
    </source>
</evidence>
<dbReference type="SMART" id="SM00864">
    <property type="entry name" value="Tubulin"/>
    <property type="match status" value="1"/>
</dbReference>
<dbReference type="GO" id="GO:0005525">
    <property type="term" value="F:GTP binding"/>
    <property type="evidence" value="ECO:0007669"/>
    <property type="project" value="UniProtKB-KW"/>
</dbReference>
<dbReference type="InterPro" id="IPR017975">
    <property type="entry name" value="Tubulin_CS"/>
</dbReference>
<feature type="domain" description="Tubulin/FtsZ 2-layer sandwich" evidence="11">
    <location>
        <begin position="256"/>
        <end position="416"/>
    </location>
</feature>
<comment type="caution">
    <text evidence="12">The sequence shown here is derived from an EMBL/GenBank/DDBJ whole genome shotgun (WGS) entry which is preliminary data.</text>
</comment>
<dbReference type="PRINTS" id="PR01164">
    <property type="entry name" value="GAMMATUBULIN"/>
</dbReference>
<dbReference type="GO" id="GO:0031122">
    <property type="term" value="P:cytoplasmic microtubule organization"/>
    <property type="evidence" value="ECO:0007669"/>
    <property type="project" value="InterPro"/>
</dbReference>
<dbReference type="InterPro" id="IPR037103">
    <property type="entry name" value="Tubulin/FtsZ-like_C"/>
</dbReference>
<comment type="subcellular location">
    <subcellularLocation>
        <location evidence="1">Cytoplasm</location>
        <location evidence="1">Cytoskeleton</location>
        <location evidence="1">Microtubule organizing center</location>
    </subcellularLocation>
</comment>
<keyword evidence="13" id="KW-1185">Reference proteome</keyword>
<dbReference type="Gene3D" id="3.30.1330.20">
    <property type="entry name" value="Tubulin/FtsZ, C-terminal domain"/>
    <property type="match status" value="1"/>
</dbReference>
<dbReference type="CDD" id="cd02188">
    <property type="entry name" value="gamma_tubulin"/>
    <property type="match status" value="1"/>
</dbReference>
<dbReference type="PANTHER" id="PTHR11588">
    <property type="entry name" value="TUBULIN"/>
    <property type="match status" value="1"/>
</dbReference>
<dbReference type="SMART" id="SM00865">
    <property type="entry name" value="Tubulin_C"/>
    <property type="match status" value="1"/>
</dbReference>
<dbReference type="EMBL" id="SWFS01000562">
    <property type="protein sequence ID" value="KAA8897535.1"/>
    <property type="molecule type" value="Genomic_DNA"/>
</dbReference>
<name>A0A642UEE5_9ASCO</name>
<dbReference type="SUPFAM" id="SSF55307">
    <property type="entry name" value="Tubulin C-terminal domain-like"/>
    <property type="match status" value="1"/>
</dbReference>
<dbReference type="InterPro" id="IPR003008">
    <property type="entry name" value="Tubulin_FtsZ_GTPase"/>
</dbReference>
<dbReference type="GO" id="GO:0005874">
    <property type="term" value="C:microtubule"/>
    <property type="evidence" value="ECO:0007669"/>
    <property type="project" value="UniProtKB-KW"/>
</dbReference>
<dbReference type="GO" id="GO:0000930">
    <property type="term" value="C:gamma-tubulin complex"/>
    <property type="evidence" value="ECO:0007669"/>
    <property type="project" value="InterPro"/>
</dbReference>
<protein>
    <recommendedName>
        <fullName evidence="3">Tubulin gamma chain</fullName>
    </recommendedName>
    <alternativeName>
        <fullName evidence="9">Gamma-tubulin</fullName>
    </alternativeName>
</protein>
<evidence type="ECO:0000256" key="2">
    <source>
        <dbReference type="ARBA" id="ARBA00009636"/>
    </source>
</evidence>
<dbReference type="InterPro" id="IPR018316">
    <property type="entry name" value="Tubulin/FtsZ_2-layer-sand-dom"/>
</dbReference>
<organism evidence="12 13">
    <name type="scientific">Trichomonascus ciferrii</name>
    <dbReference type="NCBI Taxonomy" id="44093"/>
    <lineage>
        <taxon>Eukaryota</taxon>
        <taxon>Fungi</taxon>
        <taxon>Dikarya</taxon>
        <taxon>Ascomycota</taxon>
        <taxon>Saccharomycotina</taxon>
        <taxon>Dipodascomycetes</taxon>
        <taxon>Dipodascales</taxon>
        <taxon>Trichomonascaceae</taxon>
        <taxon>Trichomonascus</taxon>
        <taxon>Trichomonascus ciferrii complex</taxon>
    </lineage>
</organism>
<dbReference type="Pfam" id="PF03953">
    <property type="entry name" value="Tubulin_C"/>
    <property type="match status" value="1"/>
</dbReference>
<dbReference type="GO" id="GO:0007020">
    <property type="term" value="P:microtubule nucleation"/>
    <property type="evidence" value="ECO:0007669"/>
    <property type="project" value="InterPro"/>
</dbReference>
<dbReference type="InterPro" id="IPR023123">
    <property type="entry name" value="Tubulin_C"/>
</dbReference>
<proteinExistence type="inferred from homology"/>
<sequence length="566" mass="62275">MVFSFRDWDQNALITIQAGQCGNQVGDVFWQQLCLEHGIGYDGTVTQEAAGGDRKDVFFYQADDTRYVPRALLVDLEPRVVNAIQSGERGRLFNPENVYVSPHGGGAGNNWAAGYHHAERIQEDLLEMLDREAEGSDSLEGFMLLHSVAGGTGSGVGSFLLERLADRYPKRLVQTYSVFPSATQVSDVVVQPYNAVLTLRRLAEHADAVVVLDNGALARIAADALGITSPSFAQSNSLVATLLSAATATLRYPGYLHNDLASILAALVPDPACHFLEAAYTPFTATSATPNVATATQNATAAGGGGIVRKTTVLDVMRRLLQPKNRMVSAAAGARSARYISILNIIQGDVDPTDVHKALLRIRERNLANFLPSSPTSLQLALARRSPYMDPTPARISGLMLANHTSIAALFQKTLDQYDRLMKRHAFLDQYPLQPLALLRRVVAKDSLLQRGLTASGLGLQGASPLHPRGSARFSSNTTHSFEPDNESAEEWNRLIDKRKEVKKYPIDQRQANYSREVESGKKYRQIVKKARCAVYVKRLRLVDVMKTWSRYVISKLVQFRTGLPW</sequence>
<dbReference type="OrthoDB" id="10249382at2759"/>
<dbReference type="AlphaFoldDB" id="A0A642UEE5"/>
<dbReference type="VEuPathDB" id="FungiDB:TRICI_006715"/>
<evidence type="ECO:0000256" key="7">
    <source>
        <dbReference type="ARBA" id="ARBA00023134"/>
    </source>
</evidence>
<dbReference type="Gene3D" id="3.40.50.1440">
    <property type="entry name" value="Tubulin/FtsZ, GTPase domain"/>
    <property type="match status" value="1"/>
</dbReference>
<evidence type="ECO:0000256" key="5">
    <source>
        <dbReference type="ARBA" id="ARBA00022701"/>
    </source>
</evidence>
<dbReference type="PROSITE" id="PS00227">
    <property type="entry name" value="TUBULIN"/>
    <property type="match status" value="1"/>
</dbReference>
<keyword evidence="6" id="KW-0547">Nucleotide-binding</keyword>
<dbReference type="PRINTS" id="PR01161">
    <property type="entry name" value="TUBULIN"/>
</dbReference>
<dbReference type="Proteomes" id="UP000761534">
    <property type="component" value="Unassembled WGS sequence"/>
</dbReference>
<comment type="similarity">
    <text evidence="2">Belongs to the tubulin family.</text>
</comment>
<evidence type="ECO:0000313" key="13">
    <source>
        <dbReference type="Proteomes" id="UP000761534"/>
    </source>
</evidence>
<keyword evidence="8" id="KW-0206">Cytoskeleton</keyword>
<dbReference type="SUPFAM" id="SSF52490">
    <property type="entry name" value="Tubulin nucleotide-binding domain-like"/>
    <property type="match status" value="1"/>
</dbReference>
<accession>A0A642UEE5</accession>
<keyword evidence="7" id="KW-0342">GTP-binding</keyword>
<dbReference type="InterPro" id="IPR036525">
    <property type="entry name" value="Tubulin/FtsZ_GTPase_sf"/>
</dbReference>
<dbReference type="InterPro" id="IPR002454">
    <property type="entry name" value="Gamma_tubulin"/>
</dbReference>
<keyword evidence="4" id="KW-0963">Cytoplasm</keyword>
<dbReference type="Gene3D" id="1.10.287.600">
    <property type="entry name" value="Helix hairpin bin"/>
    <property type="match status" value="1"/>
</dbReference>